<dbReference type="PROSITE" id="PS00217">
    <property type="entry name" value="SUGAR_TRANSPORT_2"/>
    <property type="match status" value="1"/>
</dbReference>
<dbReference type="AlphaFoldDB" id="A0A8I6RJ82"/>
<keyword evidence="9" id="KW-1185">Reference proteome</keyword>
<proteinExistence type="predicted"/>
<feature type="transmembrane region" description="Helical" evidence="6">
    <location>
        <begin position="81"/>
        <end position="102"/>
    </location>
</feature>
<evidence type="ECO:0000256" key="5">
    <source>
        <dbReference type="ARBA" id="ARBA00023136"/>
    </source>
</evidence>
<feature type="transmembrane region" description="Helical" evidence="6">
    <location>
        <begin position="426"/>
        <end position="447"/>
    </location>
</feature>
<dbReference type="PANTHER" id="PTHR23511:SF38">
    <property type="entry name" value="SYNAPTIC VESICLE 2-RELATED PROTEIN-LIKE PROTEIN"/>
    <property type="match status" value="1"/>
</dbReference>
<organism evidence="8 9">
    <name type="scientific">Cimex lectularius</name>
    <name type="common">Bed bug</name>
    <name type="synonym">Acanthia lectularia</name>
    <dbReference type="NCBI Taxonomy" id="79782"/>
    <lineage>
        <taxon>Eukaryota</taxon>
        <taxon>Metazoa</taxon>
        <taxon>Ecdysozoa</taxon>
        <taxon>Arthropoda</taxon>
        <taxon>Hexapoda</taxon>
        <taxon>Insecta</taxon>
        <taxon>Pterygota</taxon>
        <taxon>Neoptera</taxon>
        <taxon>Paraneoptera</taxon>
        <taxon>Hemiptera</taxon>
        <taxon>Heteroptera</taxon>
        <taxon>Panheteroptera</taxon>
        <taxon>Cimicomorpha</taxon>
        <taxon>Cimicidae</taxon>
        <taxon>Cimex</taxon>
    </lineage>
</organism>
<dbReference type="PANTHER" id="PTHR23511">
    <property type="entry name" value="SYNAPTIC VESICLE GLYCOPROTEIN 2"/>
    <property type="match status" value="1"/>
</dbReference>
<dbReference type="Proteomes" id="UP000494040">
    <property type="component" value="Unassembled WGS sequence"/>
</dbReference>
<dbReference type="GO" id="GO:0022857">
    <property type="term" value="F:transmembrane transporter activity"/>
    <property type="evidence" value="ECO:0007669"/>
    <property type="project" value="InterPro"/>
</dbReference>
<evidence type="ECO:0000313" key="8">
    <source>
        <dbReference type="EnsemblMetazoa" id="XP_014244312.1"/>
    </source>
</evidence>
<dbReference type="Pfam" id="PF07690">
    <property type="entry name" value="MFS_1"/>
    <property type="match status" value="1"/>
</dbReference>
<dbReference type="Gene3D" id="1.20.1250.20">
    <property type="entry name" value="MFS general substrate transporter like domains"/>
    <property type="match status" value="1"/>
</dbReference>
<dbReference type="EnsemblMetazoa" id="XM_014388826.2">
    <property type="protein sequence ID" value="XP_014244312.1"/>
    <property type="gene ID" value="LOC106663749"/>
</dbReference>
<dbReference type="GO" id="GO:0016020">
    <property type="term" value="C:membrane"/>
    <property type="evidence" value="ECO:0007669"/>
    <property type="project" value="UniProtKB-SubCell"/>
</dbReference>
<dbReference type="InterPro" id="IPR005829">
    <property type="entry name" value="Sugar_transporter_CS"/>
</dbReference>
<dbReference type="RefSeq" id="XP_014244312.1">
    <property type="nucleotide sequence ID" value="XM_014388826.2"/>
</dbReference>
<feature type="transmembrane region" description="Helical" evidence="6">
    <location>
        <begin position="207"/>
        <end position="226"/>
    </location>
</feature>
<feature type="transmembrane region" description="Helical" evidence="6">
    <location>
        <begin position="43"/>
        <end position="61"/>
    </location>
</feature>
<dbReference type="PROSITE" id="PS50850">
    <property type="entry name" value="MFS"/>
    <property type="match status" value="1"/>
</dbReference>
<feature type="transmembrane region" description="Helical" evidence="6">
    <location>
        <begin position="298"/>
        <end position="324"/>
    </location>
</feature>
<reference evidence="8" key="1">
    <citation type="submission" date="2022-01" db="UniProtKB">
        <authorList>
            <consortium name="EnsemblMetazoa"/>
        </authorList>
    </citation>
    <scope>IDENTIFICATION</scope>
</reference>
<evidence type="ECO:0000256" key="3">
    <source>
        <dbReference type="ARBA" id="ARBA00022692"/>
    </source>
</evidence>
<evidence type="ECO:0000313" key="9">
    <source>
        <dbReference type="Proteomes" id="UP000494040"/>
    </source>
</evidence>
<dbReference type="SUPFAM" id="SSF103473">
    <property type="entry name" value="MFS general substrate transporter"/>
    <property type="match status" value="1"/>
</dbReference>
<dbReference type="InterPro" id="IPR011701">
    <property type="entry name" value="MFS"/>
</dbReference>
<feature type="domain" description="Major facilitator superfamily (MFS) profile" evidence="7">
    <location>
        <begin position="44"/>
        <end position="513"/>
    </location>
</feature>
<evidence type="ECO:0000256" key="4">
    <source>
        <dbReference type="ARBA" id="ARBA00022989"/>
    </source>
</evidence>
<feature type="transmembrane region" description="Helical" evidence="6">
    <location>
        <begin position="371"/>
        <end position="394"/>
    </location>
</feature>
<dbReference type="InterPro" id="IPR020846">
    <property type="entry name" value="MFS_dom"/>
</dbReference>
<dbReference type="OMA" id="VDIFPTH"/>
<protein>
    <recommendedName>
        <fullName evidence="7">Major facilitator superfamily (MFS) profile domain-containing protein</fullName>
    </recommendedName>
</protein>
<evidence type="ECO:0000256" key="1">
    <source>
        <dbReference type="ARBA" id="ARBA00004141"/>
    </source>
</evidence>
<keyword evidence="5 6" id="KW-0472">Membrane</keyword>
<keyword evidence="3 6" id="KW-0812">Transmembrane</keyword>
<feature type="transmembrane region" description="Helical" evidence="6">
    <location>
        <begin position="401"/>
        <end position="420"/>
    </location>
</feature>
<feature type="transmembrane region" description="Helical" evidence="6">
    <location>
        <begin position="109"/>
        <end position="129"/>
    </location>
</feature>
<name>A0A8I6RJ82_CIMLE</name>
<dbReference type="KEGG" id="clec:106663749"/>
<dbReference type="InterPro" id="IPR036259">
    <property type="entry name" value="MFS_trans_sf"/>
</dbReference>
<keyword evidence="4 6" id="KW-1133">Transmembrane helix</keyword>
<feature type="transmembrane region" description="Helical" evidence="6">
    <location>
        <begin position="488"/>
        <end position="508"/>
    </location>
</feature>
<evidence type="ECO:0000256" key="6">
    <source>
        <dbReference type="SAM" id="Phobius"/>
    </source>
</evidence>
<dbReference type="GeneID" id="106663749"/>
<dbReference type="PROSITE" id="PS00216">
    <property type="entry name" value="SUGAR_TRANSPORT_1"/>
    <property type="match status" value="1"/>
</dbReference>
<feature type="transmembrane region" description="Helical" evidence="6">
    <location>
        <begin position="135"/>
        <end position="156"/>
    </location>
</feature>
<evidence type="ECO:0000259" key="7">
    <source>
        <dbReference type="PROSITE" id="PS50850"/>
    </source>
</evidence>
<keyword evidence="2" id="KW-0813">Transport</keyword>
<feature type="transmembrane region" description="Helical" evidence="6">
    <location>
        <begin position="168"/>
        <end position="187"/>
    </location>
</feature>
<comment type="subcellular location">
    <subcellularLocation>
        <location evidence="1">Membrane</location>
        <topology evidence="1">Multi-pass membrane protein</topology>
    </subcellularLocation>
</comment>
<sequence>MGALPMEPLSSLSPSVYPVKPLLNQVTLEEALEAAGNGKFQRYVALIGSICFLAGGFQNSLNAYILPSIKCDMGISSSEMGLLNAGFLAGALCSGFLSGVLVDNIGRKPILVAGMFLDGICTLIASTAQSFGFLLVFRSLSGFLVGGPSAVVLTYVGEFHSNKNRNQVLCFVGVAWMVSWVLLPLISMAVIPLDFNFNVGSFNFNSWKLLVALFACPSLISSAFLFKLPESPKFLVINGQHDKALKELVRIYTMNTGFPGSNFSVISLEKNTDEMKLSFGNKSIWKPLLIMVKQCKSLFFGPTLPIISLTNFLFFANMFGYYGLGLWLPELINRFQTFESEHPNATISVCEASQLKLKTVYDCGSSSVSSVVFGFSLIMGAASLVGNIASGLLIPKLPRPMMPVFFMTISSFCVLLLYYVKNSVQNLIVSAVFQLCIGSSNIVYNALVVDMFPNEISGMAVCLSIAFGRLGAVGSNLVFGHFLDISCAIPIFTCAFLIACGALLSFAIPKKPYEEIKLFDGKKPVVTIT</sequence>
<evidence type="ECO:0000256" key="2">
    <source>
        <dbReference type="ARBA" id="ARBA00022448"/>
    </source>
</evidence>
<dbReference type="OrthoDB" id="3936150at2759"/>
<accession>A0A8I6RJ82</accession>